<dbReference type="Proteomes" id="UP000799766">
    <property type="component" value="Unassembled WGS sequence"/>
</dbReference>
<proteinExistence type="predicted"/>
<dbReference type="EMBL" id="MU001670">
    <property type="protein sequence ID" value="KAF2462130.1"/>
    <property type="molecule type" value="Genomic_DNA"/>
</dbReference>
<sequence length="97" mass="10099">MGERHALSRCNLQACIAADKSAAPPPVAYARDGKLSGGSPGAGERRGRRVFQGPLWMIGGGGGDLDRSRCGDWGPTLCAENSNAKTTARNGSVQRES</sequence>
<protein>
    <submittedName>
        <fullName evidence="2">Uncharacterized protein</fullName>
    </submittedName>
</protein>
<reference evidence="2" key="1">
    <citation type="journal article" date="2020" name="Stud. Mycol.">
        <title>101 Dothideomycetes genomes: a test case for predicting lifestyles and emergence of pathogens.</title>
        <authorList>
            <person name="Haridas S."/>
            <person name="Albert R."/>
            <person name="Binder M."/>
            <person name="Bloem J."/>
            <person name="Labutti K."/>
            <person name="Salamov A."/>
            <person name="Andreopoulos B."/>
            <person name="Baker S."/>
            <person name="Barry K."/>
            <person name="Bills G."/>
            <person name="Bluhm B."/>
            <person name="Cannon C."/>
            <person name="Castanera R."/>
            <person name="Culley D."/>
            <person name="Daum C."/>
            <person name="Ezra D."/>
            <person name="Gonzalez J."/>
            <person name="Henrissat B."/>
            <person name="Kuo A."/>
            <person name="Liang C."/>
            <person name="Lipzen A."/>
            <person name="Lutzoni F."/>
            <person name="Magnuson J."/>
            <person name="Mondo S."/>
            <person name="Nolan M."/>
            <person name="Ohm R."/>
            <person name="Pangilinan J."/>
            <person name="Park H.-J."/>
            <person name="Ramirez L."/>
            <person name="Alfaro M."/>
            <person name="Sun H."/>
            <person name="Tritt A."/>
            <person name="Yoshinaga Y."/>
            <person name="Zwiers L.-H."/>
            <person name="Turgeon B."/>
            <person name="Goodwin S."/>
            <person name="Spatafora J."/>
            <person name="Crous P."/>
            <person name="Grigoriev I."/>
        </authorList>
    </citation>
    <scope>NUCLEOTIDE SEQUENCE</scope>
    <source>
        <strain evidence="2">ATCC 16933</strain>
    </source>
</reference>
<accession>A0A6A6PE72</accession>
<gene>
    <name evidence="2" type="ORF">BDY21DRAFT_7645</name>
</gene>
<name>A0A6A6PE72_9PEZI</name>
<keyword evidence="3" id="KW-1185">Reference proteome</keyword>
<feature type="region of interest" description="Disordered" evidence="1">
    <location>
        <begin position="28"/>
        <end position="50"/>
    </location>
</feature>
<evidence type="ECO:0000256" key="1">
    <source>
        <dbReference type="SAM" id="MobiDB-lite"/>
    </source>
</evidence>
<evidence type="ECO:0000313" key="2">
    <source>
        <dbReference type="EMBL" id="KAF2462130.1"/>
    </source>
</evidence>
<dbReference type="AlphaFoldDB" id="A0A6A6PE72"/>
<evidence type="ECO:0000313" key="3">
    <source>
        <dbReference type="Proteomes" id="UP000799766"/>
    </source>
</evidence>
<organism evidence="2 3">
    <name type="scientific">Lineolata rhizophorae</name>
    <dbReference type="NCBI Taxonomy" id="578093"/>
    <lineage>
        <taxon>Eukaryota</taxon>
        <taxon>Fungi</taxon>
        <taxon>Dikarya</taxon>
        <taxon>Ascomycota</taxon>
        <taxon>Pezizomycotina</taxon>
        <taxon>Dothideomycetes</taxon>
        <taxon>Dothideomycetes incertae sedis</taxon>
        <taxon>Lineolatales</taxon>
        <taxon>Lineolataceae</taxon>
        <taxon>Lineolata</taxon>
    </lineage>
</organism>